<protein>
    <submittedName>
        <fullName evidence="3">PrgI family protein</fullName>
    </submittedName>
</protein>
<evidence type="ECO:0000256" key="1">
    <source>
        <dbReference type="SAM" id="MobiDB-lite"/>
    </source>
</evidence>
<feature type="transmembrane region" description="Helical" evidence="2">
    <location>
        <begin position="26"/>
        <end position="47"/>
    </location>
</feature>
<comment type="caution">
    <text evidence="3">The sequence shown here is derived from an EMBL/GenBank/DDBJ whole genome shotgun (WGS) entry which is preliminary data.</text>
</comment>
<keyword evidence="2" id="KW-1133">Transmembrane helix</keyword>
<name>A0A6N8JMT6_9ACTN</name>
<organism evidence="3 4">
    <name type="scientific">Adlercreutzia mucosicola</name>
    <dbReference type="NCBI Taxonomy" id="580026"/>
    <lineage>
        <taxon>Bacteria</taxon>
        <taxon>Bacillati</taxon>
        <taxon>Actinomycetota</taxon>
        <taxon>Coriobacteriia</taxon>
        <taxon>Eggerthellales</taxon>
        <taxon>Eggerthellaceae</taxon>
        <taxon>Adlercreutzia</taxon>
    </lineage>
</organism>
<dbReference type="RefSeq" id="WP_160345662.1">
    <property type="nucleotide sequence ID" value="NZ_WSRR01000009.1"/>
</dbReference>
<evidence type="ECO:0000313" key="4">
    <source>
        <dbReference type="Proteomes" id="UP000463388"/>
    </source>
</evidence>
<keyword evidence="2" id="KW-0472">Membrane</keyword>
<dbReference type="OrthoDB" id="2067810at2"/>
<evidence type="ECO:0000313" key="3">
    <source>
        <dbReference type="EMBL" id="MVX60882.1"/>
    </source>
</evidence>
<reference evidence="3 4" key="1">
    <citation type="submission" date="2019-12" db="EMBL/GenBank/DDBJ databases">
        <title>Microbes associate with the intestines of laboratory mice.</title>
        <authorList>
            <person name="Navarre W."/>
            <person name="Wong E."/>
        </authorList>
    </citation>
    <scope>NUCLEOTIDE SEQUENCE [LARGE SCALE GENOMIC DNA]</scope>
    <source>
        <strain evidence="3 4">NM66_B29</strain>
    </source>
</reference>
<dbReference type="Pfam" id="PF12666">
    <property type="entry name" value="PrgI"/>
    <property type="match status" value="1"/>
</dbReference>
<evidence type="ECO:0000256" key="2">
    <source>
        <dbReference type="SAM" id="Phobius"/>
    </source>
</evidence>
<dbReference type="EMBL" id="WSRR01000009">
    <property type="protein sequence ID" value="MVX60882.1"/>
    <property type="molecule type" value="Genomic_DNA"/>
</dbReference>
<keyword evidence="4" id="KW-1185">Reference proteome</keyword>
<dbReference type="AlphaFoldDB" id="A0A6N8JMT6"/>
<feature type="compositionally biased region" description="Basic residues" evidence="1">
    <location>
        <begin position="117"/>
        <end position="128"/>
    </location>
</feature>
<gene>
    <name evidence="3" type="ORF">GKZ27_05340</name>
</gene>
<feature type="region of interest" description="Disordered" evidence="1">
    <location>
        <begin position="109"/>
        <end position="135"/>
    </location>
</feature>
<keyword evidence="2" id="KW-0812">Transmembrane</keyword>
<sequence length="135" mass="14107">MLSVSVHKDIGEYTEKVVGKLSARTLACTAGGLGAAVAVAAVANVGLGVPVDAVTLPVMAASMPFWLLGFWRPKGLVPEKFVPLFAEHVLGDGKLVYATGSRPASIAGPVGCAKTDRRARRSSKRKGAERHVLEL</sequence>
<dbReference type="Proteomes" id="UP000463388">
    <property type="component" value="Unassembled WGS sequence"/>
</dbReference>
<feature type="transmembrane region" description="Helical" evidence="2">
    <location>
        <begin position="53"/>
        <end position="71"/>
    </location>
</feature>
<proteinExistence type="predicted"/>
<dbReference type="InterPro" id="IPR024414">
    <property type="entry name" value="Uncharacterised_PrgI"/>
</dbReference>
<accession>A0A6N8JMT6</accession>